<feature type="binding site" evidence="5">
    <location>
        <position position="403"/>
    </location>
    <ligand>
        <name>Fe cation</name>
        <dbReference type="ChEBI" id="CHEBI:24875"/>
        <note>catalytic</note>
    </ligand>
</feature>
<keyword evidence="6" id="KW-1185">Reference proteome</keyword>
<dbReference type="GO" id="GO:0046872">
    <property type="term" value="F:metal ion binding"/>
    <property type="evidence" value="ECO:0007669"/>
    <property type="project" value="UniProtKB-KW"/>
</dbReference>
<evidence type="ECO:0000313" key="6">
    <source>
        <dbReference type="Proteomes" id="UP000504603"/>
    </source>
</evidence>
<dbReference type="Pfam" id="PF03055">
    <property type="entry name" value="RPE65"/>
    <property type="match status" value="1"/>
</dbReference>
<organism evidence="6 7">
    <name type="scientific">Momordica charantia</name>
    <name type="common">Bitter gourd</name>
    <name type="synonym">Balsam pear</name>
    <dbReference type="NCBI Taxonomy" id="3673"/>
    <lineage>
        <taxon>Eukaryota</taxon>
        <taxon>Viridiplantae</taxon>
        <taxon>Streptophyta</taxon>
        <taxon>Embryophyta</taxon>
        <taxon>Tracheophyta</taxon>
        <taxon>Spermatophyta</taxon>
        <taxon>Magnoliopsida</taxon>
        <taxon>eudicotyledons</taxon>
        <taxon>Gunneridae</taxon>
        <taxon>Pentapetalae</taxon>
        <taxon>rosids</taxon>
        <taxon>fabids</taxon>
        <taxon>Cucurbitales</taxon>
        <taxon>Cucurbitaceae</taxon>
        <taxon>Momordiceae</taxon>
        <taxon>Momordica</taxon>
    </lineage>
</organism>
<dbReference type="KEGG" id="mcha:111023796"/>
<proteinExistence type="inferred from homology"/>
<dbReference type="AlphaFoldDB" id="A0A6J1DS65"/>
<dbReference type="PANTHER" id="PTHR10543">
    <property type="entry name" value="BETA-CAROTENE DIOXYGENASE"/>
    <property type="match status" value="1"/>
</dbReference>
<dbReference type="OrthoDB" id="1069523at2759"/>
<evidence type="ECO:0000256" key="4">
    <source>
        <dbReference type="ARBA" id="ARBA00023004"/>
    </source>
</evidence>
<evidence type="ECO:0000256" key="3">
    <source>
        <dbReference type="ARBA" id="ARBA00022964"/>
    </source>
</evidence>
<keyword evidence="3 7" id="KW-0223">Dioxygenase</keyword>
<reference evidence="7" key="1">
    <citation type="submission" date="2025-08" db="UniProtKB">
        <authorList>
            <consortium name="RefSeq"/>
        </authorList>
    </citation>
    <scope>IDENTIFICATION</scope>
    <source>
        <strain evidence="7">OHB3-1</strain>
    </source>
</reference>
<evidence type="ECO:0000313" key="7">
    <source>
        <dbReference type="RefSeq" id="XP_022156968.1"/>
    </source>
</evidence>
<comment type="cofactor">
    <cofactor evidence="5">
        <name>Fe(2+)</name>
        <dbReference type="ChEBI" id="CHEBI:29033"/>
    </cofactor>
    <text evidence="5">Binds 1 Fe(2+) ion per subunit.</text>
</comment>
<sequence>MHSAKPLPNSPSPLQFPSPVTLLQATRILFPASPIIPRAATSISGRRHNQTSLPPAEGDDDSVAAFWDYQFLFVSQRSETAEPAVLRAVDGAVPADFPGGTYYLAGPGLFADDHGSTVHPLDGHGYLRAFGFENKEVKFTAKYVRTEAQMEEHEAATDTWRFTHRGPFSVLKGGKRLGNTKVMKNVANTSVLRWAGRLLCLWEGGDPYEIQPGSLDTIGKFSAVDVDDDDDGGGGCGRGGSPRHGADLWRFVARLLKPLLHGVFKMPPKRLLSHYKLDAQRNRLLILSCKAEDMLLPTSNFTFYEFDSNFKLLQKQDFVIDDHLMIHDWAFTDTHYVIFANRIKLDVIGAMGAVSGISPMISALSVNGSKATCPVYLLPRFAEDGNRDWREAVEVPSRLWLLHVGNAFEVRDDDGNLDIQIHASACSYQWFNFKRLFGYNWQSGKLDPSIMNLDGTKTQLLPRLVKVSISLSKNGKCEKCSVEPLNQWTKASDFPAINPTFSGLKNNYLYAATSSGNRRSLPSFPFDTVVKLNTVTNSVRSWYAGNRRFVGEPVFVPKGDEEDDGYVLVVEYAVSIQRCYLIILEAKKFGEADAMVAKLEVPKHLNFPLGFHGFWAANS</sequence>
<dbReference type="GeneID" id="111023796"/>
<protein>
    <submittedName>
        <fullName evidence="7">Carotenoid cleavage dioxygenase 7, chloroplastic</fullName>
    </submittedName>
</protein>
<feature type="binding site" evidence="5">
    <location>
        <position position="612"/>
    </location>
    <ligand>
        <name>Fe cation</name>
        <dbReference type="ChEBI" id="CHEBI:24875"/>
        <note>catalytic</note>
    </ligand>
</feature>
<feature type="binding site" evidence="5">
    <location>
        <position position="327"/>
    </location>
    <ligand>
        <name>Fe cation</name>
        <dbReference type="ChEBI" id="CHEBI:24875"/>
        <note>catalytic</note>
    </ligand>
</feature>
<keyword evidence="3 7" id="KW-0560">Oxidoreductase</keyword>
<dbReference type="GO" id="GO:0045549">
    <property type="term" value="F:9-cis-epoxycarotenoid dioxygenase activity"/>
    <property type="evidence" value="ECO:0007669"/>
    <property type="project" value="TreeGrafter"/>
</dbReference>
<evidence type="ECO:0000256" key="5">
    <source>
        <dbReference type="PIRSR" id="PIRSR604294-1"/>
    </source>
</evidence>
<evidence type="ECO:0000256" key="2">
    <source>
        <dbReference type="ARBA" id="ARBA00022723"/>
    </source>
</evidence>
<gene>
    <name evidence="7" type="primary">LOC111023796</name>
</gene>
<comment type="similarity">
    <text evidence="1">Belongs to the carotenoid oxygenase family.</text>
</comment>
<dbReference type="Proteomes" id="UP000504603">
    <property type="component" value="Unplaced"/>
</dbReference>
<keyword evidence="4 5" id="KW-0408">Iron</keyword>
<evidence type="ECO:0000256" key="1">
    <source>
        <dbReference type="ARBA" id="ARBA00006787"/>
    </source>
</evidence>
<name>A0A6J1DS65_MOMCH</name>
<keyword evidence="2 5" id="KW-0479">Metal-binding</keyword>
<dbReference type="RefSeq" id="XP_022156968.1">
    <property type="nucleotide sequence ID" value="XM_022301276.1"/>
</dbReference>
<dbReference type="GO" id="GO:0016121">
    <property type="term" value="P:carotene catabolic process"/>
    <property type="evidence" value="ECO:0007669"/>
    <property type="project" value="TreeGrafter"/>
</dbReference>
<accession>A0A6J1DS65</accession>
<dbReference type="PANTHER" id="PTHR10543:SF37">
    <property type="entry name" value="CAROTENOID CLEAVAGE DIOXYGENASE 7, CHLOROPLASTIC"/>
    <property type="match status" value="1"/>
</dbReference>
<dbReference type="InterPro" id="IPR004294">
    <property type="entry name" value="Carotenoid_Oase"/>
</dbReference>
<dbReference type="GO" id="GO:0009570">
    <property type="term" value="C:chloroplast stroma"/>
    <property type="evidence" value="ECO:0007669"/>
    <property type="project" value="TreeGrafter"/>
</dbReference>